<dbReference type="RefSeq" id="WP_119930166.1">
    <property type="nucleotide sequence ID" value="NZ_QZEY01000017.1"/>
</dbReference>
<evidence type="ECO:0000313" key="1">
    <source>
        <dbReference type="EMBL" id="RJL23910.1"/>
    </source>
</evidence>
<organism evidence="1 2">
    <name type="scientific">Bailinhaonella thermotolerans</name>
    <dbReference type="NCBI Taxonomy" id="1070861"/>
    <lineage>
        <taxon>Bacteria</taxon>
        <taxon>Bacillati</taxon>
        <taxon>Actinomycetota</taxon>
        <taxon>Actinomycetes</taxon>
        <taxon>Streptosporangiales</taxon>
        <taxon>Streptosporangiaceae</taxon>
        <taxon>Bailinhaonella</taxon>
    </lineage>
</organism>
<proteinExistence type="predicted"/>
<name>A0A3A4ACX8_9ACTN</name>
<reference evidence="1 2" key="1">
    <citation type="submission" date="2018-09" db="EMBL/GenBank/DDBJ databases">
        <title>YIM 75507 draft genome.</title>
        <authorList>
            <person name="Tang S."/>
            <person name="Feng Y."/>
        </authorList>
    </citation>
    <scope>NUCLEOTIDE SEQUENCE [LARGE SCALE GENOMIC DNA]</scope>
    <source>
        <strain evidence="1 2">YIM 75507</strain>
    </source>
</reference>
<comment type="caution">
    <text evidence="1">The sequence shown here is derived from an EMBL/GenBank/DDBJ whole genome shotgun (WGS) entry which is preliminary data.</text>
</comment>
<gene>
    <name evidence="1" type="ORF">D5H75_31215</name>
</gene>
<dbReference type="EMBL" id="QZEY01000017">
    <property type="protein sequence ID" value="RJL23910.1"/>
    <property type="molecule type" value="Genomic_DNA"/>
</dbReference>
<accession>A0A3A4ACX8</accession>
<dbReference type="Proteomes" id="UP000265768">
    <property type="component" value="Unassembled WGS sequence"/>
</dbReference>
<evidence type="ECO:0000313" key="2">
    <source>
        <dbReference type="Proteomes" id="UP000265768"/>
    </source>
</evidence>
<keyword evidence="2" id="KW-1185">Reference proteome</keyword>
<dbReference type="OrthoDB" id="3526231at2"/>
<protein>
    <submittedName>
        <fullName evidence="1">Uncharacterized protein</fullName>
    </submittedName>
</protein>
<dbReference type="AlphaFoldDB" id="A0A3A4ACX8"/>
<sequence>MTTFPAENQQRLLLEAGLDAYFNAQWIDIGDIGEVARRLHVVSDTMVTCGLQTATTSYDPTSWPHKVWITSLTPAWSLVLAVAGIIPDTMERLSAGGHRVFEIFGDDEEMEQIQYAFDGDILGEFFAYEEFNAYWQDLSYDSLEEELEMYLCIMGRITGRFFDRDWLASQGLLGEVPWTTRP</sequence>